<dbReference type="Proteomes" id="UP000078124">
    <property type="component" value="Unassembled WGS sequence"/>
</dbReference>
<comment type="caution">
    <text evidence="1">The sequence shown here is derived from an EMBL/GenBank/DDBJ whole genome shotgun (WGS) entry which is preliminary data.</text>
</comment>
<name>A0A8G2A1V1_RAOPL</name>
<sequence>MAGVPLPLSLNDIDRYLISRCILIDRTEFDAAILALDDAWRNEWAEEKNRQEKVK</sequence>
<gene>
    <name evidence="1" type="ORF">SAMEA2273876_05122</name>
</gene>
<organism evidence="1 2">
    <name type="scientific">Raoultella planticola</name>
    <name type="common">Klebsiella planticola</name>
    <dbReference type="NCBI Taxonomy" id="575"/>
    <lineage>
        <taxon>Bacteria</taxon>
        <taxon>Pseudomonadati</taxon>
        <taxon>Pseudomonadota</taxon>
        <taxon>Gammaproteobacteria</taxon>
        <taxon>Enterobacterales</taxon>
        <taxon>Enterobacteriaceae</taxon>
        <taxon>Klebsiella/Raoultella group</taxon>
        <taxon>Raoultella</taxon>
    </lineage>
</organism>
<accession>A0A8G2A1V1</accession>
<protein>
    <submittedName>
        <fullName evidence="1">Uncharacterized protein</fullName>
    </submittedName>
</protein>
<evidence type="ECO:0000313" key="2">
    <source>
        <dbReference type="Proteomes" id="UP000078124"/>
    </source>
</evidence>
<proteinExistence type="predicted"/>
<reference evidence="1 2" key="1">
    <citation type="submission" date="2016-05" db="EMBL/GenBank/DDBJ databases">
        <authorList>
            <consortium name="Pathogen Informatics"/>
        </authorList>
    </citation>
    <scope>NUCLEOTIDE SEQUENCE [LARGE SCALE GENOMIC DNA]</scope>
    <source>
        <strain evidence="1 2">2880STDY5682802</strain>
    </source>
</reference>
<evidence type="ECO:0000313" key="1">
    <source>
        <dbReference type="EMBL" id="SAQ11496.1"/>
    </source>
</evidence>
<dbReference type="AlphaFoldDB" id="A0A8G2A1V1"/>
<dbReference type="EMBL" id="FLAC01000031">
    <property type="protein sequence ID" value="SAQ11496.1"/>
    <property type="molecule type" value="Genomic_DNA"/>
</dbReference>